<dbReference type="Gene3D" id="3.10.100.10">
    <property type="entry name" value="Mannose-Binding Protein A, subunit A"/>
    <property type="match status" value="1"/>
</dbReference>
<dbReference type="PRINTS" id="PR00258">
    <property type="entry name" value="SPERACTRCPTR"/>
</dbReference>
<feature type="compositionally biased region" description="Polar residues" evidence="10">
    <location>
        <begin position="2797"/>
        <end position="2818"/>
    </location>
</feature>
<dbReference type="InterPro" id="IPR006626">
    <property type="entry name" value="PbH1"/>
</dbReference>
<protein>
    <recommendedName>
        <fullName evidence="11">SRCR domain-containing protein</fullName>
    </recommendedName>
</protein>
<dbReference type="Gene3D" id="3.10.250.10">
    <property type="entry name" value="SRCR-like domain"/>
    <property type="match status" value="3"/>
</dbReference>
<evidence type="ECO:0000256" key="4">
    <source>
        <dbReference type="ARBA" id="ARBA00022737"/>
    </source>
</evidence>
<dbReference type="InterPro" id="IPR012334">
    <property type="entry name" value="Pectin_lyas_fold"/>
</dbReference>
<dbReference type="SUPFAM" id="SSF56487">
    <property type="entry name" value="SRCR-like"/>
    <property type="match status" value="3"/>
</dbReference>
<dbReference type="SUPFAM" id="SSF49854">
    <property type="entry name" value="Spermadhesin, CUB domain"/>
    <property type="match status" value="1"/>
</dbReference>
<evidence type="ECO:0000259" key="11">
    <source>
        <dbReference type="PROSITE" id="PS50287"/>
    </source>
</evidence>
<evidence type="ECO:0000256" key="8">
    <source>
        <dbReference type="ARBA" id="ARBA00023180"/>
    </source>
</evidence>
<feature type="compositionally biased region" description="Polar residues" evidence="10">
    <location>
        <begin position="3072"/>
        <end position="3082"/>
    </location>
</feature>
<dbReference type="InterPro" id="IPR016186">
    <property type="entry name" value="C-type_lectin-like/link_sf"/>
</dbReference>
<dbReference type="SMART" id="SM00710">
    <property type="entry name" value="PbH1"/>
    <property type="match status" value="16"/>
</dbReference>
<sequence>MATNVYNGKKCKLKVWIECILLLESVIAVVGQVPVITPPPPGPKPAVHNGIIYNLHYLGMVPYSCNDPRLMTLTDFRFGATIKDKRGIMQEGGPYKVEGNLELAPGSCLWIEPGTVFQFGPGFGMIINGTLIARGSPKDGGRIVMTKDPDASSIVGVSNPFPEDARLVDGNTTRDGRLELFYNGRWRGVCNKFVNYTKIDANVTCRHLGFIWGNFTYHSFARNKTDYMLYQNDQQVIGFECAGLRPDLAKDHWRGLDFYNATTEMARVGNLYYNRSVSWLEYLDIEYAGRDIYQGDKMPHGKGSISASPYVPLMNNVSVLYGAYDGMNLTDIRGEIHIANSTIAHNRGHGAFIKTAAGKVLINMTDVTNNWGDGVKMYMVNYTIHNFNRQFPSPGSFCRSPSLSGASYPMFIYEDIINEQGEKPAFDNKDCGKGFSTVSGDRLTLHFYLMERDPTVQATMTVYDGPSQSYPILASFPVTNGSFPQSITSSGHRMFIRFQYTLPNKPTDPKEQWCKTFYPCFRFFLEMMSLKGLDEDLRFFNSSASNNTGYGVNVQDMRSKVFLNSSVVSDNNYGAGVRIFQGAGEVAINNTRVERNEHTGVNITYAGGYQLVNNSWIIDNYGYGVITEYERLNRSRFEHYQKMEVVETYFMFNEWIGFRIGNYCKGGEILVNESYFMYNYDEAIEYLSCNFTMLQQKSTNFSLAYNTFNGNKRHGILMSPMINTIGRMTNNTFLNHTLGALRIDNGYDLLISRWYAKFKVSYEIFANTFSGNKGRYGASLRLTQNAPFQKLYFKFNKVTDNMIKDSSVYINPRNRANAPIIVSSSNVIVQRNFISNPESVRDMATHLVDPSVKILGDISWWGTDNHEFIYGRIFDRDDRYNLAEIEYFPVLKDQWLYGNKTTSTENKYRWPFARRNPATGLQNLIGGELDVQGFRTDPNIKLYHVDRDIFIVPGAQLEILPGTTLEFENSIGMVIHGRLKADGVASNTQIIFTLKNDPDEVAIENRTATVRLVDGRDDYEGRLEVMIDGQWGSVCKEGWIDENSVVVCQQLGLTFNPSYGRSYSQSNAFQDILLSRVTCSVLDTDLTQCQSVPRGQFSCAADNIVFLRCQPPTWSGVTIPAVPTGSQLDPTQIRHVVIERAGMLDYEEMAFTPALRIDYNFYKITGLHIRSSVSDGLNIKYSNPHTENLIEYSSFDNNLGNGILTRSPFLNVTYTTMNNNTKGGFVYDPFFTEYEALSVRNFIHESRKNYFPETASKQVQIGLNSMIFITSRPGTTITRTTHTLELSVTDSRYRITLQILDYNPLTDVELITIYDSDINGIANPNTRKWQIEKDLVDFPIVSTGSFLTIVQNVNGVVSGRLAFAAHSRQYSIEALHSNVDVFHCTMASNEQGIVTKHYNNPSNEKLEIFHRVKSETIRFSQVQVYGNRLEAMYVPSLTKYHENFIPTLEEMTRPEKLGSITYIINKCRIHNNGRSIIGDHNHVDFANNVWHWEVIDSEFRDNRYGGFEIELPRVNDINERLFHSVNVQQSGFFNNANFDFTINGYYARVTISYSQFKNNNCRKGLITIMGMEKELEILNNEISNNIAKYAVEMDMRSHSEYDKPSGMFTLNNIKSNSPGTMFKVIPQNTPTTYAIAVRGVQNVTLNRNLLNNPSYQYELVAGVNALSLDNKMDVRYNWWGKEDQFTIRRRIFDFDDWNSYSIANYFPQLTADNVQSSVSTGAAISPEFNLQALGGPVNDYYTLPYRIDPYYVVSDITVMPNAKLTIEPGTQIEFYPNVGILVLGQLVAKGLPHSRIHFRPVTPGPNLPSPILAPSSQTFTSKFLRLRRDSKGEMLEYEGFLELYNSSSGTWNIMCDNQFNKKTAEVACREMGYETVNVDVRFTHLYDHYIYGKPMYFVKEFWAYSYYCVGDENSVEECMKRINYNIQSCIQAANYTFIRCGKRNLPSPYQYWGNIRLAPSTYEEDIVPFVADELKSALEYIDIHGAGMQHGERVGALQATYVAPIINNINITSCLWNGIDVVAPRYRIDINTMNITGNLGHGINVLSLNGESQDIDQSSFLPLMANTIPYYLYGLVDICKMEKVIDLKNRLIVFYKYSETSVNCVKIVKSANPLKRVQLRFLQFNLYYDEFYRNTIEIFNGETVSQATLMGELTVNSSEADLRKRYLSSGDTLSVHIQASTAQEDYGFIAEIVTNPISGLTYPDDKYFHKFEDMVVNSNEEGAILYQNVGEVNPSLYVDKCWIENNGIAILNLTSPPILNVQVQNTKIFNFGHNFVNRNFGGMQIHAHTQSSQTLLRANITNNVFSFGKHGETLNISGHHFQKFYLYENFIYNNTAGDFRDTIHVKTVGMNFTFNVVTNNTGHHIIRTYSQLDTSATQEFIGNSIYKNNATALYRSVFRVGSGKPSVTNNYLINPESEFEMEANNHRKIYNGIEIPDEPINARYNWWGSVREGYINGKIWDNLDNSSLVDIVYTPWRQSNNTLIDGKCPPGWRLDENRCYRYMGAALPYFEAKDFCRKNQGYLADVKDRAYFIQYLLRLSENVYSKTLRVWVYAEVATGYCSAFQDNYVVSEQDCHRKLLPFVCEKDPYIVPPDSGILAIAIGVSAGVFGTALIIIIVLAILWKVKSSQRKEERFERQASMRSSIRSSMRSRSTMTMLSDAHSRKRFPDDKSSVSMAYSKDRIHDDELSVSGISLEERDRIRGRRMRDKGSHDSLNHSNGFISSRDRLDRINASNGSIASRDRMQNGHAGSMDRIDRFENGRAGSRDRLYDLRGSRDRLDSPRNSPRSGRVTRDTLSRSNKSNTFQPKETDANSSPGSTLDKKLLKQKPDIPLDQETVTDGNITDDGFSEHEFDDYTTNDESGLRTDDDASARNSFHPTGLPPRIENQIDSLRLPQINELPRYSSESSVDMTKNPKSMTSFQQVDSPRTPTNFESPPTPPPPYSGEIPLRGLRTMSPSLSHTSSNRPVPQPRNKPVPPPRPGMGSKPNSRQSSKDNLSNLQKHLSQGNLNYIEKRPQWLADQVRETSGSETESDTETETMDEGSYPIADNKGFLSSRESIPNTVRTPGYTPPYNSSGATDYNSPWKDSYTNPGFDASSSRGSRNMDNMDYLRDAYSNPAFQGSKENLVHPHHAEPSAQKDGFYNQGYQPDSYNPGYNPGSYNAPYENLPSPPPMDPPPYPDSPRSAANHSFGSLPAPPSYQPYPEDGHQMDYPVYRIPSQVSVPMSNSRENLPRDLMSMDYRMGSEMSIPSKVDGSVPDVSSSSFEGNHPALASMEDLNDSYRSNLPANYRPYGPPQDSNDYMNQSPRNLAPNRYPTNNGVLYLNNDRPDTRSRKPEPIETEI</sequence>
<keyword evidence="8" id="KW-0325">Glycoprotein</keyword>
<dbReference type="InterPro" id="IPR001304">
    <property type="entry name" value="C-type_lectin-like"/>
</dbReference>
<dbReference type="EMBL" id="VSWD01000009">
    <property type="protein sequence ID" value="KAK3092533.1"/>
    <property type="molecule type" value="Genomic_DNA"/>
</dbReference>
<feature type="compositionally biased region" description="Acidic residues" evidence="10">
    <location>
        <begin position="3031"/>
        <end position="3041"/>
    </location>
</feature>
<feature type="domain" description="SRCR" evidence="11">
    <location>
        <begin position="1824"/>
        <end position="1941"/>
    </location>
</feature>
<dbReference type="SMART" id="SM00034">
    <property type="entry name" value="CLECT"/>
    <property type="match status" value="1"/>
</dbReference>
<keyword evidence="5" id="KW-1133">Transmembrane helix</keyword>
<dbReference type="Pfam" id="PF00530">
    <property type="entry name" value="SRCR"/>
    <property type="match status" value="3"/>
</dbReference>
<dbReference type="InterPro" id="IPR016187">
    <property type="entry name" value="CTDL_fold"/>
</dbReference>
<dbReference type="InterPro" id="IPR001190">
    <property type="entry name" value="SRCR"/>
</dbReference>
<dbReference type="InterPro" id="IPR035914">
    <property type="entry name" value="Sperma_CUB_dom_sf"/>
</dbReference>
<feature type="compositionally biased region" description="Basic and acidic residues" evidence="10">
    <location>
        <begin position="2820"/>
        <end position="2831"/>
    </location>
</feature>
<dbReference type="CDD" id="cd00037">
    <property type="entry name" value="CLECT"/>
    <property type="match status" value="1"/>
</dbReference>
<feature type="compositionally biased region" description="Low complexity" evidence="10">
    <location>
        <begin position="3251"/>
        <end position="3264"/>
    </location>
</feature>
<feature type="compositionally biased region" description="Basic and acidic residues" evidence="10">
    <location>
        <begin position="2862"/>
        <end position="2871"/>
    </location>
</feature>
<feature type="compositionally biased region" description="Polar residues" evidence="10">
    <location>
        <begin position="3297"/>
        <end position="3308"/>
    </location>
</feature>
<keyword evidence="3" id="KW-0732">Signal</keyword>
<evidence type="ECO:0000256" key="5">
    <source>
        <dbReference type="ARBA" id="ARBA00022989"/>
    </source>
</evidence>
<dbReference type="InterPro" id="IPR036772">
    <property type="entry name" value="SRCR-like_dom_sf"/>
</dbReference>
<evidence type="ECO:0000256" key="1">
    <source>
        <dbReference type="ARBA" id="ARBA00004167"/>
    </source>
</evidence>
<keyword evidence="13" id="KW-1185">Reference proteome</keyword>
<feature type="compositionally biased region" description="Polar residues" evidence="10">
    <location>
        <begin position="2904"/>
        <end position="2928"/>
    </location>
</feature>
<dbReference type="PANTHER" id="PTHR47653:SF1">
    <property type="entry name" value="DELETED IN MALIGNANT BRAIN TUMORS 1 PROTEIN"/>
    <property type="match status" value="1"/>
</dbReference>
<reference evidence="12" key="1">
    <citation type="submission" date="2019-08" db="EMBL/GenBank/DDBJ databases">
        <title>The improved chromosome-level genome for the pearl oyster Pinctada fucata martensii using PacBio sequencing and Hi-C.</title>
        <authorList>
            <person name="Zheng Z."/>
        </authorList>
    </citation>
    <scope>NUCLEOTIDE SEQUENCE</scope>
    <source>
        <strain evidence="12">ZZ-2019</strain>
        <tissue evidence="12">Adductor muscle</tissue>
    </source>
</reference>
<feature type="region of interest" description="Disordered" evidence="10">
    <location>
        <begin position="2701"/>
        <end position="2998"/>
    </location>
</feature>
<feature type="compositionally biased region" description="Polar residues" evidence="10">
    <location>
        <begin position="3056"/>
        <end position="3065"/>
    </location>
</feature>
<proteinExistence type="predicted"/>
<evidence type="ECO:0000313" key="12">
    <source>
        <dbReference type="EMBL" id="KAK3092533.1"/>
    </source>
</evidence>
<keyword evidence="2" id="KW-0812">Transmembrane</keyword>
<feature type="compositionally biased region" description="Polar residues" evidence="10">
    <location>
        <begin position="2989"/>
        <end position="2998"/>
    </location>
</feature>
<feature type="region of interest" description="Disordered" evidence="10">
    <location>
        <begin position="2634"/>
        <end position="2678"/>
    </location>
</feature>
<feature type="compositionally biased region" description="Pro residues" evidence="10">
    <location>
        <begin position="2968"/>
        <end position="2981"/>
    </location>
</feature>
<feature type="disulfide bond" evidence="9">
    <location>
        <begin position="1079"/>
        <end position="1089"/>
    </location>
</feature>
<evidence type="ECO:0000256" key="3">
    <source>
        <dbReference type="ARBA" id="ARBA00022729"/>
    </source>
</evidence>
<gene>
    <name evidence="12" type="ORF">FSP39_004063</name>
</gene>
<feature type="compositionally biased region" description="Low complexity" evidence="10">
    <location>
        <begin position="2640"/>
        <end position="2659"/>
    </location>
</feature>
<dbReference type="Gene3D" id="2.60.120.290">
    <property type="entry name" value="Spermadhesin, CUB domain"/>
    <property type="match status" value="1"/>
</dbReference>
<feature type="domain" description="SRCR" evidence="11">
    <location>
        <begin position="165"/>
        <end position="210"/>
    </location>
</feature>
<feature type="domain" description="SRCR" evidence="11">
    <location>
        <begin position="1010"/>
        <end position="1110"/>
    </location>
</feature>
<evidence type="ECO:0000256" key="10">
    <source>
        <dbReference type="SAM" id="MobiDB-lite"/>
    </source>
</evidence>
<dbReference type="Gene3D" id="2.160.20.10">
    <property type="entry name" value="Single-stranded right-handed beta-helix, Pectin lyase-like"/>
    <property type="match status" value="1"/>
</dbReference>
<evidence type="ECO:0000256" key="7">
    <source>
        <dbReference type="ARBA" id="ARBA00023157"/>
    </source>
</evidence>
<evidence type="ECO:0000256" key="6">
    <source>
        <dbReference type="ARBA" id="ARBA00023136"/>
    </source>
</evidence>
<dbReference type="PROSITE" id="PS00420">
    <property type="entry name" value="SRCR_1"/>
    <property type="match status" value="1"/>
</dbReference>
<name>A0AA88XVA9_PINIB</name>
<dbReference type="PANTHER" id="PTHR47653">
    <property type="entry name" value="PROTEIN BARK BEETLE"/>
    <property type="match status" value="1"/>
</dbReference>
<keyword evidence="6" id="KW-0472">Membrane</keyword>
<feature type="region of interest" description="Disordered" evidence="10">
    <location>
        <begin position="3251"/>
        <end position="3343"/>
    </location>
</feature>
<accession>A0AA88XVA9</accession>
<feature type="compositionally biased region" description="Basic and acidic residues" evidence="10">
    <location>
        <begin position="3327"/>
        <end position="3343"/>
    </location>
</feature>
<dbReference type="FunFam" id="3.10.250.10:FF:000016">
    <property type="entry name" value="Scavenger receptor cysteine-rich protein type 12"/>
    <property type="match status" value="1"/>
</dbReference>
<organism evidence="12 13">
    <name type="scientific">Pinctada imbricata</name>
    <name type="common">Atlantic pearl-oyster</name>
    <name type="synonym">Pinctada martensii</name>
    <dbReference type="NCBI Taxonomy" id="66713"/>
    <lineage>
        <taxon>Eukaryota</taxon>
        <taxon>Metazoa</taxon>
        <taxon>Spiralia</taxon>
        <taxon>Lophotrochozoa</taxon>
        <taxon>Mollusca</taxon>
        <taxon>Bivalvia</taxon>
        <taxon>Autobranchia</taxon>
        <taxon>Pteriomorphia</taxon>
        <taxon>Pterioida</taxon>
        <taxon>Pterioidea</taxon>
        <taxon>Pteriidae</taxon>
        <taxon>Pinctada</taxon>
    </lineage>
</organism>
<feature type="region of interest" description="Disordered" evidence="10">
    <location>
        <begin position="3131"/>
        <end position="3208"/>
    </location>
</feature>
<evidence type="ECO:0000256" key="2">
    <source>
        <dbReference type="ARBA" id="ARBA00022692"/>
    </source>
</evidence>
<feature type="compositionally biased region" description="Pro residues" evidence="10">
    <location>
        <begin position="3169"/>
        <end position="3181"/>
    </location>
</feature>
<dbReference type="PROSITE" id="PS50287">
    <property type="entry name" value="SRCR_2"/>
    <property type="match status" value="3"/>
</dbReference>
<evidence type="ECO:0000313" key="13">
    <source>
        <dbReference type="Proteomes" id="UP001186944"/>
    </source>
</evidence>
<keyword evidence="7 9" id="KW-1015">Disulfide bond</keyword>
<feature type="disulfide bond" evidence="9">
    <location>
        <begin position="1908"/>
        <end position="1918"/>
    </location>
</feature>
<dbReference type="Proteomes" id="UP001186944">
    <property type="component" value="Unassembled WGS sequence"/>
</dbReference>
<dbReference type="GO" id="GO:0045217">
    <property type="term" value="P:cell-cell junction maintenance"/>
    <property type="evidence" value="ECO:0007669"/>
    <property type="project" value="TreeGrafter"/>
</dbReference>
<comment type="subcellular location">
    <subcellularLocation>
        <location evidence="1">Membrane</location>
        <topology evidence="1">Single-pass membrane protein</topology>
    </subcellularLocation>
</comment>
<feature type="disulfide bond" evidence="9">
    <location>
        <begin position="1048"/>
        <end position="1109"/>
    </location>
</feature>
<dbReference type="SUPFAM" id="SSF56436">
    <property type="entry name" value="C-type lectin-like"/>
    <property type="match status" value="1"/>
</dbReference>
<dbReference type="SMART" id="SM00202">
    <property type="entry name" value="SR"/>
    <property type="match status" value="3"/>
</dbReference>
<keyword evidence="4" id="KW-0677">Repeat</keyword>
<feature type="region of interest" description="Disordered" evidence="10">
    <location>
        <begin position="3022"/>
        <end position="3087"/>
    </location>
</feature>
<dbReference type="InterPro" id="IPR053243">
    <property type="entry name" value="SJ_maturation_regulator"/>
</dbReference>
<feature type="disulfide bond" evidence="9">
    <location>
        <begin position="1035"/>
        <end position="1099"/>
    </location>
</feature>
<comment type="caution">
    <text evidence="12">The sequence shown here is derived from an EMBL/GenBank/DDBJ whole genome shotgun (WGS) entry which is preliminary data.</text>
</comment>
<feature type="compositionally biased region" description="Basic and acidic residues" evidence="10">
    <location>
        <begin position="2740"/>
        <end position="2781"/>
    </location>
</feature>
<feature type="compositionally biased region" description="Polar residues" evidence="10">
    <location>
        <begin position="2955"/>
        <end position="2966"/>
    </location>
</feature>
<evidence type="ECO:0000256" key="9">
    <source>
        <dbReference type="PROSITE-ProRule" id="PRU00196"/>
    </source>
</evidence>
<comment type="caution">
    <text evidence="9">Lacks conserved residue(s) required for the propagation of feature annotation.</text>
</comment>
<dbReference type="GO" id="GO:0016020">
    <property type="term" value="C:membrane"/>
    <property type="evidence" value="ECO:0007669"/>
    <property type="project" value="UniProtKB-SubCell"/>
</dbReference>